<protein>
    <submittedName>
        <fullName evidence="4">Iron-containing alcohol dehydrogenase</fullName>
    </submittedName>
</protein>
<evidence type="ECO:0000313" key="5">
    <source>
        <dbReference type="Proteomes" id="UP000306912"/>
    </source>
</evidence>
<dbReference type="InterPro" id="IPR001670">
    <property type="entry name" value="ADH_Fe/GldA"/>
</dbReference>
<dbReference type="EMBL" id="VBWP01000011">
    <property type="protein sequence ID" value="TLG71541.1"/>
    <property type="molecule type" value="Genomic_DNA"/>
</dbReference>
<dbReference type="CDD" id="cd08187">
    <property type="entry name" value="BDH"/>
    <property type="match status" value="1"/>
</dbReference>
<dbReference type="InParanoid" id="A0A5R8Q8U7"/>
<dbReference type="GO" id="GO:0046872">
    <property type="term" value="F:metal ion binding"/>
    <property type="evidence" value="ECO:0007669"/>
    <property type="project" value="InterPro"/>
</dbReference>
<name>A0A5R8Q8U7_9FIRM</name>
<dbReference type="FunFam" id="3.40.50.1970:FF:000003">
    <property type="entry name" value="Alcohol dehydrogenase, iron-containing"/>
    <property type="match status" value="1"/>
</dbReference>
<dbReference type="SUPFAM" id="SSF56796">
    <property type="entry name" value="Dehydroquinate synthase-like"/>
    <property type="match status" value="1"/>
</dbReference>
<dbReference type="PANTHER" id="PTHR43633:SF1">
    <property type="entry name" value="ALCOHOL DEHYDROGENASE YQHD"/>
    <property type="match status" value="1"/>
</dbReference>
<evidence type="ECO:0000256" key="1">
    <source>
        <dbReference type="ARBA" id="ARBA00023002"/>
    </source>
</evidence>
<dbReference type="GO" id="GO:1990002">
    <property type="term" value="F:methylglyoxal reductase (NADPH) (acetol producing) activity"/>
    <property type="evidence" value="ECO:0007669"/>
    <property type="project" value="TreeGrafter"/>
</dbReference>
<dbReference type="Proteomes" id="UP000306912">
    <property type="component" value="Unassembled WGS sequence"/>
</dbReference>
<keyword evidence="1" id="KW-0560">Oxidoreductase</keyword>
<dbReference type="PROSITE" id="PS00060">
    <property type="entry name" value="ADH_IRON_2"/>
    <property type="match status" value="1"/>
</dbReference>
<evidence type="ECO:0000259" key="3">
    <source>
        <dbReference type="Pfam" id="PF25137"/>
    </source>
</evidence>
<dbReference type="Gene3D" id="3.40.50.1970">
    <property type="match status" value="1"/>
</dbReference>
<dbReference type="PANTHER" id="PTHR43633">
    <property type="entry name" value="ALCOHOL DEHYDROGENASE YQHD"/>
    <property type="match status" value="1"/>
</dbReference>
<organism evidence="4 5">
    <name type="scientific">Culicoidibacter larvae</name>
    <dbReference type="NCBI Taxonomy" id="2579976"/>
    <lineage>
        <taxon>Bacteria</taxon>
        <taxon>Bacillati</taxon>
        <taxon>Bacillota</taxon>
        <taxon>Culicoidibacteria</taxon>
        <taxon>Culicoidibacterales</taxon>
        <taxon>Culicoidibacteraceae</taxon>
        <taxon>Culicoidibacter</taxon>
    </lineage>
</organism>
<accession>A0A5R8Q8U7</accession>
<dbReference type="OrthoDB" id="9801156at2"/>
<comment type="caution">
    <text evidence="4">The sequence shown here is derived from an EMBL/GenBank/DDBJ whole genome shotgun (WGS) entry which is preliminary data.</text>
</comment>
<dbReference type="GO" id="GO:1990362">
    <property type="term" value="F:butanol dehydrogenase (NAD+) activity"/>
    <property type="evidence" value="ECO:0007669"/>
    <property type="project" value="InterPro"/>
</dbReference>
<dbReference type="AlphaFoldDB" id="A0A5R8Q8U7"/>
<sequence>MQDFIYNIPTKIIFGPERLALLPEEIKAHGNRVLLLYGKNSIKTTGLYDKVVGQLKNHSIVFEELSGVKPNPSIESVRAGIRMMYEHKLDFILAVGGGSVIDCAKAIAAGYHYDGDAWDLVVGKATIQKAVPIGTILTLAATGSEMNGSSVISNEATIEKIGFGSPLLRPVFTFEDPTLTYTVSTYQTAAGSVDIFAHLLENYFSSHDDEGISDRMIEAMMLNVIHYAPIAVATPDNYDARANLMWTSTLALNGLTGFGRSGGDWASHAIEHEVSAYYDITHGAGLAILFPYVLESYLAKDIVDKLPLTKFTQLGRNVFHLEADDDAILAQLTIDALRDFFRSLNMPLQLNEEKVDDTHFRAMADHPVNTTGTLGCYQPLTADDIYTIYKKAL</sequence>
<evidence type="ECO:0000259" key="2">
    <source>
        <dbReference type="Pfam" id="PF00465"/>
    </source>
</evidence>
<dbReference type="Gene3D" id="1.20.1090.10">
    <property type="entry name" value="Dehydroquinate synthase-like - alpha domain"/>
    <property type="match status" value="1"/>
</dbReference>
<feature type="domain" description="Fe-containing alcohol dehydrogenase-like C-terminal" evidence="3">
    <location>
        <begin position="188"/>
        <end position="393"/>
    </location>
</feature>
<dbReference type="GO" id="GO:0008106">
    <property type="term" value="F:alcohol dehydrogenase (NADP+) activity"/>
    <property type="evidence" value="ECO:0007669"/>
    <property type="project" value="TreeGrafter"/>
</dbReference>
<dbReference type="GO" id="GO:0005829">
    <property type="term" value="C:cytosol"/>
    <property type="evidence" value="ECO:0007669"/>
    <property type="project" value="TreeGrafter"/>
</dbReference>
<dbReference type="Pfam" id="PF25137">
    <property type="entry name" value="ADH_Fe_C"/>
    <property type="match status" value="1"/>
</dbReference>
<dbReference type="Pfam" id="PF00465">
    <property type="entry name" value="Fe-ADH"/>
    <property type="match status" value="1"/>
</dbReference>
<dbReference type="InterPro" id="IPR056798">
    <property type="entry name" value="ADH_Fe_C"/>
</dbReference>
<dbReference type="FunCoup" id="A0A5R8Q8U7">
    <property type="interactions" value="45"/>
</dbReference>
<evidence type="ECO:0000313" key="4">
    <source>
        <dbReference type="EMBL" id="TLG71541.1"/>
    </source>
</evidence>
<gene>
    <name evidence="4" type="ORF">FEZ08_10635</name>
</gene>
<reference evidence="4 5" key="1">
    <citation type="submission" date="2019-05" db="EMBL/GenBank/DDBJ databases">
        <title>Culicoidintestinum kansasii gen. nov., sp. nov. from the gastrointestinal tract of the biting midge, Culicoides sonorensis.</title>
        <authorList>
            <person name="Neupane S."/>
            <person name="Ghosh A."/>
            <person name="Gunther S."/>
            <person name="Martin K."/>
            <person name="Zurek L."/>
        </authorList>
    </citation>
    <scope>NUCLEOTIDE SEQUENCE [LARGE SCALE GENOMIC DNA]</scope>
    <source>
        <strain evidence="4 5">CS-1</strain>
    </source>
</reference>
<feature type="domain" description="Alcohol dehydrogenase iron-type/glycerol dehydrogenase GldA" evidence="2">
    <location>
        <begin position="9"/>
        <end position="177"/>
    </location>
</feature>
<keyword evidence="5" id="KW-1185">Reference proteome</keyword>
<dbReference type="RefSeq" id="WP_138192192.1">
    <property type="nucleotide sequence ID" value="NZ_VBWP01000011.1"/>
</dbReference>
<dbReference type="InterPro" id="IPR018211">
    <property type="entry name" value="ADH_Fe_CS"/>
</dbReference>
<dbReference type="InterPro" id="IPR044731">
    <property type="entry name" value="BDH-like"/>
</dbReference>
<proteinExistence type="predicted"/>